<dbReference type="AlphaFoldDB" id="A0A0V0YVH4"/>
<accession>A0A0V0YVH4</accession>
<reference evidence="1 2" key="1">
    <citation type="submission" date="2015-01" db="EMBL/GenBank/DDBJ databases">
        <title>Evolution of Trichinella species and genotypes.</title>
        <authorList>
            <person name="Korhonen P.K."/>
            <person name="Edoardo P."/>
            <person name="Giuseppe L.R."/>
            <person name="Gasser R.B."/>
        </authorList>
    </citation>
    <scope>NUCLEOTIDE SEQUENCE [LARGE SCALE GENOMIC DNA]</scope>
    <source>
        <strain evidence="1">ISS120</strain>
    </source>
</reference>
<evidence type="ECO:0000313" key="2">
    <source>
        <dbReference type="Proteomes" id="UP000054653"/>
    </source>
</evidence>
<organism evidence="1 2">
    <name type="scientific">Trichinella britovi</name>
    <name type="common">Parasitic roundworm</name>
    <dbReference type="NCBI Taxonomy" id="45882"/>
    <lineage>
        <taxon>Eukaryota</taxon>
        <taxon>Metazoa</taxon>
        <taxon>Ecdysozoa</taxon>
        <taxon>Nematoda</taxon>
        <taxon>Enoplea</taxon>
        <taxon>Dorylaimia</taxon>
        <taxon>Trichinellida</taxon>
        <taxon>Trichinellidae</taxon>
        <taxon>Trichinella</taxon>
    </lineage>
</organism>
<protein>
    <submittedName>
        <fullName evidence="1">Uncharacterized protein</fullName>
    </submittedName>
</protein>
<dbReference type="EMBL" id="JYDI01006031">
    <property type="protein sequence ID" value="KRY03971.1"/>
    <property type="molecule type" value="Genomic_DNA"/>
</dbReference>
<name>A0A0V0YVH4_TRIBR</name>
<dbReference type="Proteomes" id="UP000054653">
    <property type="component" value="Unassembled WGS sequence"/>
</dbReference>
<gene>
    <name evidence="1" type="ORF">T03_17514</name>
</gene>
<comment type="caution">
    <text evidence="1">The sequence shown here is derived from an EMBL/GenBank/DDBJ whole genome shotgun (WGS) entry which is preliminary data.</text>
</comment>
<evidence type="ECO:0000313" key="1">
    <source>
        <dbReference type="EMBL" id="KRY03971.1"/>
    </source>
</evidence>
<proteinExistence type="predicted"/>
<keyword evidence="2" id="KW-1185">Reference proteome</keyword>
<sequence>MNFTENHTCLSLFLSWSVAEGAAHLPVLLSCLIMHRVREKE</sequence>